<dbReference type="GO" id="GO:0016020">
    <property type="term" value="C:membrane"/>
    <property type="evidence" value="ECO:0007669"/>
    <property type="project" value="UniProtKB-SubCell"/>
</dbReference>
<keyword evidence="4 5" id="KW-0472">Membrane</keyword>
<proteinExistence type="predicted"/>
<protein>
    <recommendedName>
        <fullName evidence="8">Thylakoid membrane protein TERC, chloroplastic</fullName>
    </recommendedName>
</protein>
<accession>A0AAE0L759</accession>
<feature type="transmembrane region" description="Helical" evidence="5">
    <location>
        <begin position="184"/>
        <end position="203"/>
    </location>
</feature>
<reference evidence="6 7" key="1">
    <citation type="journal article" date="2015" name="Genome Biol. Evol.">
        <title>Comparative Genomics of a Bacterivorous Green Alga Reveals Evolutionary Causalities and Consequences of Phago-Mixotrophic Mode of Nutrition.</title>
        <authorList>
            <person name="Burns J.A."/>
            <person name="Paasch A."/>
            <person name="Narechania A."/>
            <person name="Kim E."/>
        </authorList>
    </citation>
    <scope>NUCLEOTIDE SEQUENCE [LARGE SCALE GENOMIC DNA]</scope>
    <source>
        <strain evidence="6 7">PLY_AMNH</strain>
    </source>
</reference>
<dbReference type="InterPro" id="IPR005496">
    <property type="entry name" value="Integral_membrane_TerC"/>
</dbReference>
<feature type="transmembrane region" description="Helical" evidence="5">
    <location>
        <begin position="361"/>
        <end position="380"/>
    </location>
</feature>
<dbReference type="Proteomes" id="UP001190700">
    <property type="component" value="Unassembled WGS sequence"/>
</dbReference>
<evidence type="ECO:0000313" key="7">
    <source>
        <dbReference type="Proteomes" id="UP001190700"/>
    </source>
</evidence>
<sequence length="391" mass="41895">MNSFIMKPGACSSMRIQGRSEISRSILATRVTSLEVKRVSRGKLQAARFLSQQTASNIVPAWKRSNSACRAGPDKIGDTVGGAEVKDKLDTRESSAVSKSAAETDADAEFIRGKSLRDLFAAVIAAAVFGAGVVAWKGPDAGEAYFASYVLEQSLAIDNLLVFGLIFGYFKIPVSVQPRALRYGLYGAAVLRLIVILAGEILIEKFRPTLLVLALILVYSSFTILTKGDDDDDDEELADNAVVKFCSKLIPVSPKLDGEKFFTMVDGVKTATPLLLVVAILEISDIVFAVDSIPAIFGVTTDPFVVYSSNLFALASLRSLYYFVETIVADLEYVEPAVGIILGFIGGKIVADFAGYDISTAQSLTVVLGLLSGGVALSLLQNSQKFDNDID</sequence>
<evidence type="ECO:0000256" key="1">
    <source>
        <dbReference type="ARBA" id="ARBA00004141"/>
    </source>
</evidence>
<dbReference type="PANTHER" id="PTHR30238:SF0">
    <property type="entry name" value="THYLAKOID MEMBRANE PROTEIN TERC, CHLOROPLASTIC"/>
    <property type="match status" value="1"/>
</dbReference>
<organism evidence="6 7">
    <name type="scientific">Cymbomonas tetramitiformis</name>
    <dbReference type="NCBI Taxonomy" id="36881"/>
    <lineage>
        <taxon>Eukaryota</taxon>
        <taxon>Viridiplantae</taxon>
        <taxon>Chlorophyta</taxon>
        <taxon>Pyramimonadophyceae</taxon>
        <taxon>Pyramimonadales</taxon>
        <taxon>Pyramimonadaceae</taxon>
        <taxon>Cymbomonas</taxon>
    </lineage>
</organism>
<keyword evidence="7" id="KW-1185">Reference proteome</keyword>
<feature type="transmembrane region" description="Helical" evidence="5">
    <location>
        <begin position="274"/>
        <end position="298"/>
    </location>
</feature>
<dbReference type="NCBIfam" id="TIGR03718">
    <property type="entry name" value="R_switched_Alx"/>
    <property type="match status" value="1"/>
</dbReference>
<dbReference type="PANTHER" id="PTHR30238">
    <property type="entry name" value="MEMBRANE BOUND PREDICTED REDOX MODULATOR"/>
    <property type="match status" value="1"/>
</dbReference>
<evidence type="ECO:0008006" key="8">
    <source>
        <dbReference type="Google" id="ProtNLM"/>
    </source>
</evidence>
<gene>
    <name evidence="6" type="ORF">CYMTET_17404</name>
</gene>
<feature type="transmembrane region" description="Helical" evidence="5">
    <location>
        <begin position="119"/>
        <end position="136"/>
    </location>
</feature>
<comment type="subcellular location">
    <subcellularLocation>
        <location evidence="1">Membrane</location>
        <topology evidence="1">Multi-pass membrane protein</topology>
    </subcellularLocation>
</comment>
<evidence type="ECO:0000256" key="2">
    <source>
        <dbReference type="ARBA" id="ARBA00022692"/>
    </source>
</evidence>
<comment type="caution">
    <text evidence="6">The sequence shown here is derived from an EMBL/GenBank/DDBJ whole genome shotgun (WGS) entry which is preliminary data.</text>
</comment>
<evidence type="ECO:0000256" key="4">
    <source>
        <dbReference type="ARBA" id="ARBA00023136"/>
    </source>
</evidence>
<dbReference type="InterPro" id="IPR022369">
    <property type="entry name" value="Integral_membrane_TerC_rswitch"/>
</dbReference>
<dbReference type="AlphaFoldDB" id="A0AAE0L759"/>
<name>A0AAE0L759_9CHLO</name>
<evidence type="ECO:0000256" key="5">
    <source>
        <dbReference type="SAM" id="Phobius"/>
    </source>
</evidence>
<evidence type="ECO:0000256" key="3">
    <source>
        <dbReference type="ARBA" id="ARBA00022989"/>
    </source>
</evidence>
<feature type="transmembrane region" description="Helical" evidence="5">
    <location>
        <begin position="209"/>
        <end position="226"/>
    </location>
</feature>
<feature type="transmembrane region" description="Helical" evidence="5">
    <location>
        <begin position="156"/>
        <end position="172"/>
    </location>
</feature>
<keyword evidence="3 5" id="KW-1133">Transmembrane helix</keyword>
<dbReference type="Pfam" id="PF03741">
    <property type="entry name" value="TerC"/>
    <property type="match status" value="1"/>
</dbReference>
<keyword evidence="2 5" id="KW-0812">Transmembrane</keyword>
<dbReference type="EMBL" id="LGRX02007750">
    <property type="protein sequence ID" value="KAK3274412.1"/>
    <property type="molecule type" value="Genomic_DNA"/>
</dbReference>
<evidence type="ECO:0000313" key="6">
    <source>
        <dbReference type="EMBL" id="KAK3274412.1"/>
    </source>
</evidence>